<accession>A0A1F6EGE6</accession>
<evidence type="ECO:0000313" key="3">
    <source>
        <dbReference type="Proteomes" id="UP000177306"/>
    </source>
</evidence>
<keyword evidence="1" id="KW-0472">Membrane</keyword>
<keyword evidence="1" id="KW-1133">Transmembrane helix</keyword>
<reference evidence="2 3" key="1">
    <citation type="journal article" date="2016" name="Nat. Commun.">
        <title>Thousands of microbial genomes shed light on interconnected biogeochemical processes in an aquifer system.</title>
        <authorList>
            <person name="Anantharaman K."/>
            <person name="Brown C.T."/>
            <person name="Hug L.A."/>
            <person name="Sharon I."/>
            <person name="Castelle C.J."/>
            <person name="Probst A.J."/>
            <person name="Thomas B.C."/>
            <person name="Singh A."/>
            <person name="Wilkins M.J."/>
            <person name="Karaoz U."/>
            <person name="Brodie E.L."/>
            <person name="Williams K.H."/>
            <person name="Hubbard S.S."/>
            <person name="Banfield J.F."/>
        </authorList>
    </citation>
    <scope>NUCLEOTIDE SEQUENCE [LARGE SCALE GENOMIC DNA]</scope>
</reference>
<organism evidence="2 3">
    <name type="scientific">Candidatus Kaiserbacteria bacterium RIFCSPLOWO2_01_FULL_53_17</name>
    <dbReference type="NCBI Taxonomy" id="1798511"/>
    <lineage>
        <taxon>Bacteria</taxon>
        <taxon>Candidatus Kaiseribacteriota</taxon>
    </lineage>
</organism>
<name>A0A1F6EGE6_9BACT</name>
<protein>
    <submittedName>
        <fullName evidence="2">Uncharacterized protein</fullName>
    </submittedName>
</protein>
<proteinExistence type="predicted"/>
<gene>
    <name evidence="2" type="ORF">A3A38_00815</name>
</gene>
<keyword evidence="1" id="KW-0812">Transmembrane</keyword>
<dbReference type="Proteomes" id="UP000177306">
    <property type="component" value="Unassembled WGS sequence"/>
</dbReference>
<evidence type="ECO:0000313" key="2">
    <source>
        <dbReference type="EMBL" id="OGG72713.1"/>
    </source>
</evidence>
<dbReference type="EMBL" id="MFLY01000035">
    <property type="protein sequence ID" value="OGG72713.1"/>
    <property type="molecule type" value="Genomic_DNA"/>
</dbReference>
<feature type="transmembrane region" description="Helical" evidence="1">
    <location>
        <begin position="63"/>
        <end position="80"/>
    </location>
</feature>
<dbReference type="AlphaFoldDB" id="A0A1F6EGE6"/>
<feature type="transmembrane region" description="Helical" evidence="1">
    <location>
        <begin position="87"/>
        <end position="110"/>
    </location>
</feature>
<evidence type="ECO:0000256" key="1">
    <source>
        <dbReference type="SAM" id="Phobius"/>
    </source>
</evidence>
<sequence>MSDSDASGDPNVNEENHPPYYPYWSLESSIPHYYGNYTRQIFMLAGAAMLVGAPFLVNRLPEILPFQIGGAIALVVLAALTSPRKQWVIVADVLAAALGILVFEWLAIVAYQAENMIAFILLEAVTVAFLFALYFSTKTLRAMFYGQLGKADRALDFIEEERR</sequence>
<comment type="caution">
    <text evidence="2">The sequence shown here is derived from an EMBL/GenBank/DDBJ whole genome shotgun (WGS) entry which is preliminary data.</text>
</comment>
<feature type="transmembrane region" description="Helical" evidence="1">
    <location>
        <begin position="41"/>
        <end position="57"/>
    </location>
</feature>
<feature type="transmembrane region" description="Helical" evidence="1">
    <location>
        <begin position="116"/>
        <end position="135"/>
    </location>
</feature>